<comment type="similarity">
    <text evidence="1">Belongs to the BlaI transcriptional regulatory family.</text>
</comment>
<dbReference type="EMBL" id="LVXG01000003">
    <property type="protein sequence ID" value="OQP54606.1"/>
    <property type="molecule type" value="Genomic_DNA"/>
</dbReference>
<dbReference type="GO" id="GO:0003677">
    <property type="term" value="F:DNA binding"/>
    <property type="evidence" value="ECO:0007669"/>
    <property type="project" value="UniProtKB-KW"/>
</dbReference>
<dbReference type="Gene3D" id="1.10.10.10">
    <property type="entry name" value="Winged helix-like DNA-binding domain superfamily/Winged helix DNA-binding domain"/>
    <property type="match status" value="1"/>
</dbReference>
<dbReference type="RefSeq" id="WP_081197438.1">
    <property type="nucleotide sequence ID" value="NZ_FOCZ01000003.1"/>
</dbReference>
<dbReference type="InterPro" id="IPR036390">
    <property type="entry name" value="WH_DNA-bd_sf"/>
</dbReference>
<keyword evidence="3" id="KW-0238">DNA-binding</keyword>
<dbReference type="STRING" id="354355.SAMN05660816_01877"/>
<accession>A0A1V9F8Q9</accession>
<evidence type="ECO:0000256" key="1">
    <source>
        <dbReference type="ARBA" id="ARBA00011046"/>
    </source>
</evidence>
<organism evidence="5 6">
    <name type="scientific">Niastella yeongjuensis</name>
    <dbReference type="NCBI Taxonomy" id="354355"/>
    <lineage>
        <taxon>Bacteria</taxon>
        <taxon>Pseudomonadati</taxon>
        <taxon>Bacteroidota</taxon>
        <taxon>Chitinophagia</taxon>
        <taxon>Chitinophagales</taxon>
        <taxon>Chitinophagaceae</taxon>
        <taxon>Niastella</taxon>
    </lineage>
</organism>
<name>A0A1V9F8Q9_9BACT</name>
<protein>
    <submittedName>
        <fullName evidence="5">Transcriptional regulator</fullName>
    </submittedName>
</protein>
<evidence type="ECO:0000256" key="4">
    <source>
        <dbReference type="ARBA" id="ARBA00023163"/>
    </source>
</evidence>
<reference evidence="6" key="1">
    <citation type="submission" date="2016-04" db="EMBL/GenBank/DDBJ databases">
        <authorList>
            <person name="Chen L."/>
            <person name="Zhuang W."/>
            <person name="Wang G."/>
        </authorList>
    </citation>
    <scope>NUCLEOTIDE SEQUENCE [LARGE SCALE GENOMIC DNA]</scope>
    <source>
        <strain evidence="6">17621</strain>
    </source>
</reference>
<evidence type="ECO:0000256" key="2">
    <source>
        <dbReference type="ARBA" id="ARBA00023015"/>
    </source>
</evidence>
<gene>
    <name evidence="5" type="ORF">A4H97_21815</name>
</gene>
<dbReference type="InterPro" id="IPR036388">
    <property type="entry name" value="WH-like_DNA-bd_sf"/>
</dbReference>
<proteinExistence type="inferred from homology"/>
<keyword evidence="4" id="KW-0804">Transcription</keyword>
<sequence>MKSLTKAEEQVMQILWQLNQGFLKDLMDAMPEPKPHSNTVATILKILIEKGFVNYEVQGRNNLYKPAVSKAEYGKKSINQLVKGYFEGSAAKLLSHFVNDNKLSQEDLEALLEQIKNAKNDNQ</sequence>
<dbReference type="SUPFAM" id="SSF46785">
    <property type="entry name" value="Winged helix' DNA-binding domain"/>
    <property type="match status" value="1"/>
</dbReference>
<dbReference type="AlphaFoldDB" id="A0A1V9F8Q9"/>
<evidence type="ECO:0000256" key="3">
    <source>
        <dbReference type="ARBA" id="ARBA00023125"/>
    </source>
</evidence>
<dbReference type="GO" id="GO:0045892">
    <property type="term" value="P:negative regulation of DNA-templated transcription"/>
    <property type="evidence" value="ECO:0007669"/>
    <property type="project" value="InterPro"/>
</dbReference>
<dbReference type="OrthoDB" id="1098508at2"/>
<dbReference type="InterPro" id="IPR005650">
    <property type="entry name" value="BlaI_family"/>
</dbReference>
<dbReference type="Gene3D" id="1.10.4040.10">
    <property type="entry name" value="Penicillinase repressor domain"/>
    <property type="match status" value="1"/>
</dbReference>
<dbReference type="PIRSF" id="PIRSF019455">
    <property type="entry name" value="CopR_AtkY"/>
    <property type="match status" value="1"/>
</dbReference>
<evidence type="ECO:0000313" key="5">
    <source>
        <dbReference type="EMBL" id="OQP54606.1"/>
    </source>
</evidence>
<keyword evidence="6" id="KW-1185">Reference proteome</keyword>
<evidence type="ECO:0000313" key="6">
    <source>
        <dbReference type="Proteomes" id="UP000192610"/>
    </source>
</evidence>
<dbReference type="Pfam" id="PF03965">
    <property type="entry name" value="Penicillinase_R"/>
    <property type="match status" value="1"/>
</dbReference>
<comment type="caution">
    <text evidence="5">The sequence shown here is derived from an EMBL/GenBank/DDBJ whole genome shotgun (WGS) entry which is preliminary data.</text>
</comment>
<keyword evidence="2" id="KW-0805">Transcription regulation</keyword>
<dbReference type="Proteomes" id="UP000192610">
    <property type="component" value="Unassembled WGS sequence"/>
</dbReference>